<evidence type="ECO:0000259" key="2">
    <source>
        <dbReference type="PROSITE" id="PS51208"/>
    </source>
</evidence>
<dbReference type="SUPFAM" id="SSF103515">
    <property type="entry name" value="Autotransporter"/>
    <property type="match status" value="1"/>
</dbReference>
<gene>
    <name evidence="3" type="ORF">WKW80_27735</name>
</gene>
<dbReference type="EMBL" id="JBBKZV010000025">
    <property type="protein sequence ID" value="MEJ8825779.1"/>
    <property type="molecule type" value="Genomic_DNA"/>
</dbReference>
<dbReference type="InterPro" id="IPR006315">
    <property type="entry name" value="OM_autotransptr_brl_dom"/>
</dbReference>
<organism evidence="3 4">
    <name type="scientific">Variovorax humicola</name>
    <dbReference type="NCBI Taxonomy" id="1769758"/>
    <lineage>
        <taxon>Bacteria</taxon>
        <taxon>Pseudomonadati</taxon>
        <taxon>Pseudomonadota</taxon>
        <taxon>Betaproteobacteria</taxon>
        <taxon>Burkholderiales</taxon>
        <taxon>Comamonadaceae</taxon>
        <taxon>Variovorax</taxon>
    </lineage>
</organism>
<evidence type="ECO:0000313" key="3">
    <source>
        <dbReference type="EMBL" id="MEJ8825779.1"/>
    </source>
</evidence>
<dbReference type="InterPro" id="IPR051551">
    <property type="entry name" value="Autotransporter_adhesion"/>
</dbReference>
<dbReference type="PANTHER" id="PTHR35037">
    <property type="entry name" value="C-TERMINAL REGION OF AIDA-LIKE PROTEIN"/>
    <property type="match status" value="1"/>
</dbReference>
<feature type="signal peptide" evidence="1">
    <location>
        <begin position="1"/>
        <end position="21"/>
    </location>
</feature>
<feature type="domain" description="Autotransporter" evidence="2">
    <location>
        <begin position="78"/>
        <end position="353"/>
    </location>
</feature>
<dbReference type="Gene3D" id="2.40.128.130">
    <property type="entry name" value="Autotransporter beta-domain"/>
    <property type="match status" value="1"/>
</dbReference>
<name>A0ABU8W6V2_9BURK</name>
<dbReference type="PROSITE" id="PS51208">
    <property type="entry name" value="AUTOTRANSPORTER"/>
    <property type="match status" value="1"/>
</dbReference>
<dbReference type="NCBIfam" id="TIGR01414">
    <property type="entry name" value="autotrans_barl"/>
    <property type="match status" value="1"/>
</dbReference>
<dbReference type="SMART" id="SM00869">
    <property type="entry name" value="Autotransporter"/>
    <property type="match status" value="1"/>
</dbReference>
<dbReference type="InterPro" id="IPR005546">
    <property type="entry name" value="Autotransporte_beta"/>
</dbReference>
<protein>
    <submittedName>
        <fullName evidence="3">Autotransporter outer membrane beta-barrel domain-containing protein</fullName>
    </submittedName>
</protein>
<sequence>MQRTALLVAALLCAGANGAFAQCVPPSPVGSVFCGSGGRLETGAYMGNRRVSDLLFVHGLDDRVGDYSLFSTDPGADPSATRRGLWVRAGGEGFRLKGNDIPGIDSKAELLQAGGDIWQWPLGTGRLSVGAMVSFGAGRTDATMRGSPLTANGRTSGGGFGFNATWYQNEQTRLGWYADTWTQYGRFTNEVDRPLLAHVSYQSHNGMASAETGYAMRLSETSAWVVVPQGQFIYTHNHAYNVTQSDGSEVSGAKRGGWMSRVGVRMYPGWIDEGSVRIKPYAAVNWLYDHLTDEIVLSNQPATKDIFPSSRYELKAGADFRISQGWAGWGDVGWQAGGSYRAWSARAGVKFNW</sequence>
<reference evidence="3 4" key="1">
    <citation type="submission" date="2024-03" db="EMBL/GenBank/DDBJ databases">
        <title>Novel species of the genus Variovorax.</title>
        <authorList>
            <person name="Liu Q."/>
            <person name="Xin Y.-H."/>
        </authorList>
    </citation>
    <scope>NUCLEOTIDE SEQUENCE [LARGE SCALE GENOMIC DNA]</scope>
    <source>
        <strain evidence="3 4">KACC 18501</strain>
    </source>
</reference>
<dbReference type="PANTHER" id="PTHR35037:SF3">
    <property type="entry name" value="C-TERMINAL REGION OF AIDA-LIKE PROTEIN"/>
    <property type="match status" value="1"/>
</dbReference>
<keyword evidence="1" id="KW-0732">Signal</keyword>
<evidence type="ECO:0000256" key="1">
    <source>
        <dbReference type="SAM" id="SignalP"/>
    </source>
</evidence>
<dbReference type="Proteomes" id="UP001363010">
    <property type="component" value="Unassembled WGS sequence"/>
</dbReference>
<dbReference type="RefSeq" id="WP_340366810.1">
    <property type="nucleotide sequence ID" value="NZ_JBBKZV010000025.1"/>
</dbReference>
<proteinExistence type="predicted"/>
<feature type="chain" id="PRO_5047142351" evidence="1">
    <location>
        <begin position="22"/>
        <end position="353"/>
    </location>
</feature>
<keyword evidence="4" id="KW-1185">Reference proteome</keyword>
<comment type="caution">
    <text evidence="3">The sequence shown here is derived from an EMBL/GenBank/DDBJ whole genome shotgun (WGS) entry which is preliminary data.</text>
</comment>
<dbReference type="InterPro" id="IPR036709">
    <property type="entry name" value="Autotransporte_beta_dom_sf"/>
</dbReference>
<accession>A0ABU8W6V2</accession>
<evidence type="ECO:0000313" key="4">
    <source>
        <dbReference type="Proteomes" id="UP001363010"/>
    </source>
</evidence>
<dbReference type="Pfam" id="PF03797">
    <property type="entry name" value="Autotransporter"/>
    <property type="match status" value="1"/>
</dbReference>